<comment type="caution">
    <text evidence="1">The sequence shown here is derived from an EMBL/GenBank/DDBJ whole genome shotgun (WGS) entry which is preliminary data.</text>
</comment>
<evidence type="ECO:0000313" key="2">
    <source>
        <dbReference type="Proteomes" id="UP001598130"/>
    </source>
</evidence>
<dbReference type="SUPFAM" id="SSF55961">
    <property type="entry name" value="Bet v1-like"/>
    <property type="match status" value="1"/>
</dbReference>
<accession>A0ABW6CMV7</accession>
<dbReference type="RefSeq" id="WP_377369999.1">
    <property type="nucleotide sequence ID" value="NZ_JAOTJD010000017.1"/>
</dbReference>
<sequence>MFELSSVATVAAAPQAVWRVLMDFAGYRAWTEAVVVDGEPTLGGSLNYRITGRFKSGTRRAIRFEGTIKLWTANREMVWTSGIPGILGLRFGFELHPSGAATEFRHYLQVSGVAAPLARRRLDRLYGPILAAVTKDLAGHLSKTRLATLRVAPDIRRRRPKPKRGGPHG</sequence>
<gene>
    <name evidence="1" type="ORF">OCL97_10570</name>
</gene>
<evidence type="ECO:0000313" key="1">
    <source>
        <dbReference type="EMBL" id="MFD3264399.1"/>
    </source>
</evidence>
<dbReference type="InterPro" id="IPR019587">
    <property type="entry name" value="Polyketide_cyclase/dehydratase"/>
</dbReference>
<keyword evidence="2" id="KW-1185">Reference proteome</keyword>
<dbReference type="InterPro" id="IPR023393">
    <property type="entry name" value="START-like_dom_sf"/>
</dbReference>
<dbReference type="EMBL" id="JAOTJD010000017">
    <property type="protein sequence ID" value="MFD3264399.1"/>
    <property type="molecule type" value="Genomic_DNA"/>
</dbReference>
<name>A0ABW6CMV7_9CAUL</name>
<dbReference type="Proteomes" id="UP001598130">
    <property type="component" value="Unassembled WGS sequence"/>
</dbReference>
<protein>
    <submittedName>
        <fullName evidence="1">SRPBCC family protein</fullName>
    </submittedName>
</protein>
<proteinExistence type="predicted"/>
<dbReference type="Gene3D" id="3.30.530.20">
    <property type="match status" value="1"/>
</dbReference>
<dbReference type="Pfam" id="PF10604">
    <property type="entry name" value="Polyketide_cyc2"/>
    <property type="match status" value="1"/>
</dbReference>
<organism evidence="1 2">
    <name type="scientific">Phenylobacterium ferrooxidans</name>
    <dbReference type="NCBI Taxonomy" id="2982689"/>
    <lineage>
        <taxon>Bacteria</taxon>
        <taxon>Pseudomonadati</taxon>
        <taxon>Pseudomonadota</taxon>
        <taxon>Alphaproteobacteria</taxon>
        <taxon>Caulobacterales</taxon>
        <taxon>Caulobacteraceae</taxon>
        <taxon>Phenylobacterium</taxon>
    </lineage>
</organism>
<reference evidence="1 2" key="1">
    <citation type="submission" date="2022-09" db="EMBL/GenBank/DDBJ databases">
        <title>New species of Phenylobacterium.</title>
        <authorList>
            <person name="Mieszkin S."/>
        </authorList>
    </citation>
    <scope>NUCLEOTIDE SEQUENCE [LARGE SCALE GENOMIC DNA]</scope>
    <source>
        <strain evidence="1 2">HK31-G</strain>
    </source>
</reference>